<reference evidence="2 3" key="1">
    <citation type="submission" date="2020-04" db="EMBL/GenBank/DDBJ databases">
        <authorList>
            <person name="Zhang R."/>
            <person name="Schippers A."/>
        </authorList>
    </citation>
    <scope>NUCLEOTIDE SEQUENCE [LARGE SCALE GENOMIC DNA]</scope>
    <source>
        <strain evidence="2 3">DSM 109850</strain>
    </source>
</reference>
<dbReference type="EMBL" id="JABBVZ010000092">
    <property type="protein sequence ID" value="NMP24222.1"/>
    <property type="molecule type" value="Genomic_DNA"/>
</dbReference>
<feature type="domain" description="VOC" evidence="1">
    <location>
        <begin position="4"/>
        <end position="115"/>
    </location>
</feature>
<dbReference type="Proteomes" id="UP000533476">
    <property type="component" value="Unassembled WGS sequence"/>
</dbReference>
<dbReference type="Gene3D" id="3.10.180.10">
    <property type="entry name" value="2,3-Dihydroxybiphenyl 1,2-Dioxygenase, domain 1"/>
    <property type="match status" value="1"/>
</dbReference>
<keyword evidence="3" id="KW-1185">Reference proteome</keyword>
<evidence type="ECO:0000313" key="2">
    <source>
        <dbReference type="EMBL" id="NMP24222.1"/>
    </source>
</evidence>
<protein>
    <submittedName>
        <fullName evidence="2">VOC family protein</fullName>
    </submittedName>
</protein>
<comment type="caution">
    <text evidence="2">The sequence shown here is derived from an EMBL/GenBank/DDBJ whole genome shotgun (WGS) entry which is preliminary data.</text>
</comment>
<evidence type="ECO:0000259" key="1">
    <source>
        <dbReference type="PROSITE" id="PS51819"/>
    </source>
</evidence>
<dbReference type="Pfam" id="PF00903">
    <property type="entry name" value="Glyoxalase"/>
    <property type="match status" value="1"/>
</dbReference>
<dbReference type="InterPro" id="IPR037523">
    <property type="entry name" value="VOC_core"/>
</dbReference>
<dbReference type="AlphaFoldDB" id="A0A7Y0L6K2"/>
<gene>
    <name evidence="2" type="ORF">HIJ39_17965</name>
</gene>
<sequence>MLKRIAEVTYFVPDLDAAWAFLRDVANARLHFKALGLIQVEVGESLVSLHPADEKGSAGPGGQVAYWQVDNLNDAIQAFQDRGGHLYRGPIKGVDGPQVAQVQDPWGNLWGLLQS</sequence>
<dbReference type="PROSITE" id="PS51819">
    <property type="entry name" value="VOC"/>
    <property type="match status" value="1"/>
</dbReference>
<name>A0A7Y0L6K2_9FIRM</name>
<evidence type="ECO:0000313" key="3">
    <source>
        <dbReference type="Proteomes" id="UP000533476"/>
    </source>
</evidence>
<accession>A0A7Y0L6K2</accession>
<dbReference type="InterPro" id="IPR004360">
    <property type="entry name" value="Glyas_Fos-R_dOase_dom"/>
</dbReference>
<dbReference type="SUPFAM" id="SSF54593">
    <property type="entry name" value="Glyoxalase/Bleomycin resistance protein/Dihydroxybiphenyl dioxygenase"/>
    <property type="match status" value="1"/>
</dbReference>
<dbReference type="RefSeq" id="WP_169102154.1">
    <property type="nucleotide sequence ID" value="NZ_JABBVZ010000092.1"/>
</dbReference>
<proteinExistence type="predicted"/>
<dbReference type="InterPro" id="IPR029068">
    <property type="entry name" value="Glyas_Bleomycin-R_OHBP_Dase"/>
</dbReference>
<organism evidence="2 3">
    <name type="scientific">Sulfobacillus harzensis</name>
    <dbReference type="NCBI Taxonomy" id="2729629"/>
    <lineage>
        <taxon>Bacteria</taxon>
        <taxon>Bacillati</taxon>
        <taxon>Bacillota</taxon>
        <taxon>Clostridia</taxon>
        <taxon>Eubacteriales</taxon>
        <taxon>Clostridiales Family XVII. Incertae Sedis</taxon>
        <taxon>Sulfobacillus</taxon>
    </lineage>
</organism>